<dbReference type="AlphaFoldDB" id="A0A560CVW5"/>
<dbReference type="InterPro" id="IPR006935">
    <property type="entry name" value="Helicase/UvrB_N"/>
</dbReference>
<dbReference type="GO" id="GO:0005524">
    <property type="term" value="F:ATP binding"/>
    <property type="evidence" value="ECO:0007669"/>
    <property type="project" value="InterPro"/>
</dbReference>
<dbReference type="OrthoDB" id="5194627at2"/>
<evidence type="ECO:0000313" key="4">
    <source>
        <dbReference type="Proteomes" id="UP000319949"/>
    </source>
</evidence>
<dbReference type="InterPro" id="IPR001650">
    <property type="entry name" value="Helicase_C-like"/>
</dbReference>
<dbReference type="RefSeq" id="WP_145670314.1">
    <property type="nucleotide sequence ID" value="NZ_VITK01000022.1"/>
</dbReference>
<proteinExistence type="predicted"/>
<dbReference type="Pfam" id="PF12728">
    <property type="entry name" value="HTH_17"/>
    <property type="match status" value="1"/>
</dbReference>
<evidence type="ECO:0000259" key="2">
    <source>
        <dbReference type="PROSITE" id="PS51194"/>
    </source>
</evidence>
<comment type="caution">
    <text evidence="3">The sequence shown here is derived from an EMBL/GenBank/DDBJ whole genome shotgun (WGS) entry which is preliminary data.</text>
</comment>
<protein>
    <submittedName>
        <fullName evidence="3">Excisionase family DNA binding protein</fullName>
    </submittedName>
</protein>
<dbReference type="PANTHER" id="PTHR47396">
    <property type="entry name" value="TYPE I RESTRICTION ENZYME ECOKI R PROTEIN"/>
    <property type="match status" value="1"/>
</dbReference>
<dbReference type="NCBIfam" id="TIGR01764">
    <property type="entry name" value="excise"/>
    <property type="match status" value="1"/>
</dbReference>
<evidence type="ECO:0000313" key="3">
    <source>
        <dbReference type="EMBL" id="TWA88992.1"/>
    </source>
</evidence>
<dbReference type="SMART" id="SM00490">
    <property type="entry name" value="HELICc"/>
    <property type="match status" value="1"/>
</dbReference>
<keyword evidence="4" id="KW-1185">Reference proteome</keyword>
<dbReference type="SUPFAM" id="SSF52540">
    <property type="entry name" value="P-loop containing nucleoside triphosphate hydrolases"/>
    <property type="match status" value="1"/>
</dbReference>
<feature type="domain" description="Helicase ATP-binding" evidence="1">
    <location>
        <begin position="88"/>
        <end position="260"/>
    </location>
</feature>
<gene>
    <name evidence="3" type="ORF">FBZ96_1228</name>
</gene>
<dbReference type="GO" id="GO:0005829">
    <property type="term" value="C:cytosol"/>
    <property type="evidence" value="ECO:0007669"/>
    <property type="project" value="TreeGrafter"/>
</dbReference>
<accession>A0A560CVW5</accession>
<dbReference type="PANTHER" id="PTHR47396:SF1">
    <property type="entry name" value="ATP-DEPENDENT HELICASE IRC3-RELATED"/>
    <property type="match status" value="1"/>
</dbReference>
<dbReference type="Pfam" id="PF00271">
    <property type="entry name" value="Helicase_C"/>
    <property type="match status" value="1"/>
</dbReference>
<dbReference type="Gene3D" id="3.40.50.300">
    <property type="entry name" value="P-loop containing nucleotide triphosphate hydrolases"/>
    <property type="match status" value="2"/>
</dbReference>
<name>A0A560CVW5_9BRAD</name>
<dbReference type="PROSITE" id="PS51192">
    <property type="entry name" value="HELICASE_ATP_BIND_1"/>
    <property type="match status" value="1"/>
</dbReference>
<dbReference type="SMART" id="SM00487">
    <property type="entry name" value="DEXDc"/>
    <property type="match status" value="1"/>
</dbReference>
<dbReference type="GO" id="GO:0016787">
    <property type="term" value="F:hydrolase activity"/>
    <property type="evidence" value="ECO:0007669"/>
    <property type="project" value="InterPro"/>
</dbReference>
<dbReference type="InterPro" id="IPR010093">
    <property type="entry name" value="SinI_DNA-bd"/>
</dbReference>
<dbReference type="PROSITE" id="PS51194">
    <property type="entry name" value="HELICASE_CTER"/>
    <property type="match status" value="1"/>
</dbReference>
<dbReference type="InterPro" id="IPR050742">
    <property type="entry name" value="Helicase_Restrict-Modif_Enz"/>
</dbReference>
<dbReference type="Proteomes" id="UP000319949">
    <property type="component" value="Unassembled WGS sequence"/>
</dbReference>
<dbReference type="EMBL" id="VITK01000022">
    <property type="protein sequence ID" value="TWA88992.1"/>
    <property type="molecule type" value="Genomic_DNA"/>
</dbReference>
<evidence type="ECO:0000259" key="1">
    <source>
        <dbReference type="PROSITE" id="PS51192"/>
    </source>
</evidence>
<organism evidence="3 4">
    <name type="scientific">Bradyrhizobium stylosanthis</name>
    <dbReference type="NCBI Taxonomy" id="1803665"/>
    <lineage>
        <taxon>Bacteria</taxon>
        <taxon>Pseudomonadati</taxon>
        <taxon>Pseudomonadota</taxon>
        <taxon>Alphaproteobacteria</taxon>
        <taxon>Hyphomicrobiales</taxon>
        <taxon>Nitrobacteraceae</taxon>
        <taxon>Bradyrhizobium</taxon>
    </lineage>
</organism>
<dbReference type="InterPro" id="IPR027417">
    <property type="entry name" value="P-loop_NTPase"/>
</dbReference>
<dbReference type="InterPro" id="IPR041657">
    <property type="entry name" value="HTH_17"/>
</dbReference>
<dbReference type="Pfam" id="PF04851">
    <property type="entry name" value="ResIII"/>
    <property type="match status" value="1"/>
</dbReference>
<dbReference type="GO" id="GO:0003677">
    <property type="term" value="F:DNA binding"/>
    <property type="evidence" value="ECO:0007669"/>
    <property type="project" value="InterPro"/>
</dbReference>
<reference evidence="3 4" key="1">
    <citation type="submission" date="2019-06" db="EMBL/GenBank/DDBJ databases">
        <title>Genomic Encyclopedia of Type Strains, Phase IV (KMG-V): Genome sequencing to study the core and pangenomes of soil and plant-associated prokaryotes.</title>
        <authorList>
            <person name="Whitman W."/>
        </authorList>
    </citation>
    <scope>NUCLEOTIDE SEQUENCE [LARGE SCALE GENOMIC DNA]</scope>
    <source>
        <strain evidence="3 4">BR 510</strain>
    </source>
</reference>
<dbReference type="InterPro" id="IPR014001">
    <property type="entry name" value="Helicase_ATP-bd"/>
</dbReference>
<sequence length="675" mass="76335">MADTDWLSLEETAQYVNLGKTALYAMAREGRIPARKSGKKWVFEKAGLDAWLRASGPLQTFFLGLDYAIDGNEYLRAPQREGYLRTYEFFRAGKNKALLQIPVGCGKTGLATLLPLGLAQGRVMVIAPNLTIKTGLFDAMDITNRQKCFWRQARVLSADQMISGPLACTLDSGNISVATKCHVVITNVQQLATNVDKWLTQFSDDFFDMIIVDEAHHSAAESWQKVIDRFPKAKVILLTATPFRSDRQELDGELVFRYPFKNATLKGYIKRLKASYVAPSTIQLGFSDAAGKSYTLDEVLKLKEEEWFSRGVALARLCNQHIVDSSLQKLEELRQTGTQHQLIGVACSINHAKEIRSLYIERGFSAEVIHSKLTEDEQVAIIAALRNGSLDCIIQVQMLGEGFDHPKLSVAAIFRPFRTLNPYIQFVGRIMRVVVQNDPAHPDNVGHIVTHLGMNLDARIKEFKQFENDDQAFWDSVIGGDDPEVPQAVLDGTARLRAGENVVVHDEIIESLWEEDFTSVEDQQIVADLRERMKLLGLDDSRVEEIVRQAQQAPMRKGKAAEPFLVQPQREWEEARKRMNEQAKRLATVLLNHVELTMPGTELTYKYRSLKLTGRNNYVCALMMVNKEMEKRLGKDRAKASTDEFRNVLDNLDDLLQVLVRRVRKAKSDYEQSQA</sequence>
<feature type="domain" description="Helicase C-terminal" evidence="2">
    <location>
        <begin position="322"/>
        <end position="471"/>
    </location>
</feature>